<name>B6TRA4_MAIZE</name>
<proteinExistence type="evidence at transcript level"/>
<dbReference type="EMBL" id="EU967519">
    <property type="protein sequence ID" value="ACG39637.1"/>
    <property type="molecule type" value="mRNA"/>
</dbReference>
<organism evidence="1">
    <name type="scientific">Zea mays</name>
    <name type="common">Maize</name>
    <dbReference type="NCBI Taxonomy" id="4577"/>
    <lineage>
        <taxon>Eukaryota</taxon>
        <taxon>Viridiplantae</taxon>
        <taxon>Streptophyta</taxon>
        <taxon>Embryophyta</taxon>
        <taxon>Tracheophyta</taxon>
        <taxon>Spermatophyta</taxon>
        <taxon>Magnoliopsida</taxon>
        <taxon>Liliopsida</taxon>
        <taxon>Poales</taxon>
        <taxon>Poaceae</taxon>
        <taxon>PACMAD clade</taxon>
        <taxon>Panicoideae</taxon>
        <taxon>Andropogonodae</taxon>
        <taxon>Andropogoneae</taxon>
        <taxon>Tripsacinae</taxon>
        <taxon>Zea</taxon>
    </lineage>
</organism>
<dbReference type="AlphaFoldDB" id="B6TRA4"/>
<sequence length="52" mass="6433">MERFQELWIEEKVKLSSILVRCLIEDFNRRLTSFSQILSQVNYGEPIHYFYY</sequence>
<protein>
    <submittedName>
        <fullName evidence="1">Uncharacterized protein</fullName>
    </submittedName>
</protein>
<accession>B6TRA4</accession>
<evidence type="ECO:0000313" key="1">
    <source>
        <dbReference type="EMBL" id="ACG39637.1"/>
    </source>
</evidence>
<reference evidence="1" key="1">
    <citation type="journal article" date="2009" name="Plant Mol. Biol.">
        <title>Insights into corn genes derived from large-scale cDNA sequencing.</title>
        <authorList>
            <person name="Alexandrov N.N."/>
            <person name="Brover V.V."/>
            <person name="Freidin S."/>
            <person name="Troukhan M.E."/>
            <person name="Tatarinova T.V."/>
            <person name="Zhang H."/>
            <person name="Swaller T.J."/>
            <person name="Lu Y.P."/>
            <person name="Bouck J."/>
            <person name="Flavell R.B."/>
            <person name="Feldmann K.A."/>
        </authorList>
    </citation>
    <scope>NUCLEOTIDE SEQUENCE</scope>
</reference>